<dbReference type="PANTHER" id="PTHR11461">
    <property type="entry name" value="SERINE PROTEASE INHIBITOR, SERPIN"/>
    <property type="match status" value="1"/>
</dbReference>
<dbReference type="SMART" id="SM00093">
    <property type="entry name" value="SERPIN"/>
    <property type="match status" value="1"/>
</dbReference>
<proteinExistence type="inferred from homology"/>
<organism evidence="4 5">
    <name type="scientific">Arabidopsis thaliana</name>
    <name type="common">Mouse-ear cress</name>
    <dbReference type="NCBI Taxonomy" id="3702"/>
    <lineage>
        <taxon>Eukaryota</taxon>
        <taxon>Viridiplantae</taxon>
        <taxon>Streptophyta</taxon>
        <taxon>Embryophyta</taxon>
        <taxon>Tracheophyta</taxon>
        <taxon>Spermatophyta</taxon>
        <taxon>Magnoliopsida</taxon>
        <taxon>eudicotyledons</taxon>
        <taxon>Gunneridae</taxon>
        <taxon>Pentapetalae</taxon>
        <taxon>rosids</taxon>
        <taxon>malvids</taxon>
        <taxon>Brassicales</taxon>
        <taxon>Brassicaceae</taxon>
        <taxon>Camelineae</taxon>
        <taxon>Arabidopsis</taxon>
    </lineage>
</organism>
<name>A0A654EK98_ARATH</name>
<dbReference type="Proteomes" id="UP000426265">
    <property type="component" value="Unassembled WGS sequence"/>
</dbReference>
<comment type="similarity">
    <text evidence="1">Belongs to the serpin family.</text>
</comment>
<dbReference type="ExpressionAtlas" id="A0A654EK98">
    <property type="expression patterns" value="baseline and differential"/>
</dbReference>
<dbReference type="EMBL" id="CACRSJ010000104">
    <property type="protein sequence ID" value="VYS49733.1"/>
    <property type="molecule type" value="Genomic_DNA"/>
</dbReference>
<protein>
    <recommendedName>
        <fullName evidence="2">Serpin domain-containing protein</fullName>
    </recommendedName>
</protein>
<sequence length="263" mass="29800">MVAASSGDEQDDELRFFILSFLKASSTDELNAVLRKIASSVFVDGSKKGGPKMLTSLTKRIYGNALYFKGTWEKKFSKSMTKRKPFYLVNGISVSVPFMSSSKDQYIEAYDGFKVLRLPYRQGRDNTNRNFSMYFYLPDKKGELDDLLKRMTSTPGFLDSHTPRERVEVDEFRIPKFKIEFGFEASSVFSDFEIDVSFYQKALIEIDEEGTEAAAATAFVDNEDGCGFVETLDFVADHPFLFLIREEQTGTVLFAGQIFDPSA</sequence>
<dbReference type="OrthoDB" id="1094551at2759"/>
<dbReference type="Gene3D" id="2.30.39.10">
    <property type="entry name" value="Alpha-1-antitrypsin, domain 1"/>
    <property type="match status" value="1"/>
</dbReference>
<dbReference type="PROSITE" id="PS00284">
    <property type="entry name" value="SERPIN"/>
    <property type="match status" value="1"/>
</dbReference>
<dbReference type="InterPro" id="IPR042185">
    <property type="entry name" value="Serpin_sf_2"/>
</dbReference>
<gene>
    <name evidence="4" type="ORF">AN1_LOCUS5207</name>
    <name evidence="3" type="ORF">C24_LOCUS5084</name>
</gene>
<dbReference type="Proteomes" id="UP000434276">
    <property type="component" value="Unassembled WGS sequence"/>
</dbReference>
<evidence type="ECO:0000313" key="4">
    <source>
        <dbReference type="EMBL" id="VYS49733.1"/>
    </source>
</evidence>
<dbReference type="Pfam" id="PF00079">
    <property type="entry name" value="Serpin"/>
    <property type="match status" value="1"/>
</dbReference>
<dbReference type="InterPro" id="IPR036186">
    <property type="entry name" value="Serpin_sf"/>
</dbReference>
<dbReference type="AlphaFoldDB" id="A0A654EK98"/>
<accession>A0A654EK98</accession>
<dbReference type="SUPFAM" id="SSF56574">
    <property type="entry name" value="Serpins"/>
    <property type="match status" value="1"/>
</dbReference>
<evidence type="ECO:0000313" key="3">
    <source>
        <dbReference type="EMBL" id="CAA0309006.1"/>
    </source>
</evidence>
<dbReference type="PANTHER" id="PTHR11461:SF347">
    <property type="entry name" value="SERINE PROTEASE INHIBITOR (SERPIN) FAMILY PROTEIN-RELATED"/>
    <property type="match status" value="1"/>
</dbReference>
<dbReference type="InterPro" id="IPR023795">
    <property type="entry name" value="Serpin_CS"/>
</dbReference>
<evidence type="ECO:0000256" key="1">
    <source>
        <dbReference type="RuleBase" id="RU000411"/>
    </source>
</evidence>
<accession>A0A5S9WNT6</accession>
<evidence type="ECO:0000259" key="2">
    <source>
        <dbReference type="SMART" id="SM00093"/>
    </source>
</evidence>
<evidence type="ECO:0000313" key="6">
    <source>
        <dbReference type="Proteomes" id="UP000434276"/>
    </source>
</evidence>
<reference evidence="4 5" key="1">
    <citation type="submission" date="2019-11" db="EMBL/GenBank/DDBJ databases">
        <authorList>
            <person name="Jiao W.-B."/>
            <person name="Schneeberger K."/>
        </authorList>
    </citation>
    <scope>NUCLEOTIDE SEQUENCE [LARGE SCALE GENOMIC DNA]</scope>
    <source>
        <strain evidence="5">cv. An-1</strain>
        <strain evidence="6">cv. C24</strain>
    </source>
</reference>
<dbReference type="InterPro" id="IPR000215">
    <property type="entry name" value="Serpin_fam"/>
</dbReference>
<feature type="domain" description="Serpin" evidence="2">
    <location>
        <begin position="14"/>
        <end position="261"/>
    </location>
</feature>
<dbReference type="GO" id="GO:0004867">
    <property type="term" value="F:serine-type endopeptidase inhibitor activity"/>
    <property type="evidence" value="ECO:0007669"/>
    <property type="project" value="InterPro"/>
</dbReference>
<dbReference type="Gene3D" id="6.20.40.10">
    <property type="match status" value="1"/>
</dbReference>
<dbReference type="InterPro" id="IPR023796">
    <property type="entry name" value="Serpin_dom"/>
</dbReference>
<dbReference type="EMBL" id="CACSHJ010000087">
    <property type="protein sequence ID" value="CAA0309006.1"/>
    <property type="molecule type" value="Genomic_DNA"/>
</dbReference>
<dbReference type="GO" id="GO:0005615">
    <property type="term" value="C:extracellular space"/>
    <property type="evidence" value="ECO:0007669"/>
    <property type="project" value="InterPro"/>
</dbReference>
<evidence type="ECO:0000313" key="5">
    <source>
        <dbReference type="Proteomes" id="UP000426265"/>
    </source>
</evidence>